<organism evidence="1 2">
    <name type="scientific">candidate division WWE3 bacterium GW2011_GWB2_43_22</name>
    <dbReference type="NCBI Taxonomy" id="1619118"/>
    <lineage>
        <taxon>Bacteria</taxon>
        <taxon>Katanobacteria</taxon>
    </lineage>
</organism>
<proteinExistence type="predicted"/>
<dbReference type="EMBL" id="LCGF01000020">
    <property type="protein sequence ID" value="KKT10663.1"/>
    <property type="molecule type" value="Genomic_DNA"/>
</dbReference>
<dbReference type="AlphaFoldDB" id="A0A0G1ELK5"/>
<protein>
    <submittedName>
        <fullName evidence="1">Uncharacterized protein</fullName>
    </submittedName>
</protein>
<evidence type="ECO:0000313" key="1">
    <source>
        <dbReference type="EMBL" id="KKT10663.1"/>
    </source>
</evidence>
<gene>
    <name evidence="1" type="ORF">UV89_C0020G0006</name>
</gene>
<reference evidence="1 2" key="1">
    <citation type="journal article" date="2015" name="Nature">
        <title>rRNA introns, odd ribosomes, and small enigmatic genomes across a large radiation of phyla.</title>
        <authorList>
            <person name="Brown C.T."/>
            <person name="Hug L.A."/>
            <person name="Thomas B.C."/>
            <person name="Sharon I."/>
            <person name="Castelle C.J."/>
            <person name="Singh A."/>
            <person name="Wilkins M.J."/>
            <person name="Williams K.H."/>
            <person name="Banfield J.F."/>
        </authorList>
    </citation>
    <scope>NUCLEOTIDE SEQUENCE [LARGE SCALE GENOMIC DNA]</scope>
</reference>
<sequence length="229" mass="23918">MSASSPAIPRMIFAALSTSLIVRSGPPEILNRMPLAPSTDCSSNGEEIAALAATSALFSPVPIPIPINAVPASFIIVLTSAKSTFINPGITIRSEIPWTPWFKTLSDNLKASIMDMSSSATSKSFWFGIVIKASTSFLSSIMPLSAALILCIPSKLNGLVTTPIVRAPDSLAILATVGDAPVPVPPPRPAVIKTMFAPSRLLFITSMDSSAAFRPISGLEPAPKPCVSS</sequence>
<name>A0A0G1ELK5_UNCKA</name>
<accession>A0A0G1ELK5</accession>
<evidence type="ECO:0000313" key="2">
    <source>
        <dbReference type="Proteomes" id="UP000033910"/>
    </source>
</evidence>
<dbReference type="Proteomes" id="UP000033910">
    <property type="component" value="Unassembled WGS sequence"/>
</dbReference>
<comment type="caution">
    <text evidence="1">The sequence shown here is derived from an EMBL/GenBank/DDBJ whole genome shotgun (WGS) entry which is preliminary data.</text>
</comment>